<dbReference type="AlphaFoldDB" id="A0ABD3MUF7"/>
<dbReference type="Proteomes" id="UP001530293">
    <property type="component" value="Unassembled WGS sequence"/>
</dbReference>
<dbReference type="PANTHER" id="PTHR13271">
    <property type="entry name" value="UNCHARACTERIZED PUTATIVE METHYLTRANSFERASE"/>
    <property type="match status" value="1"/>
</dbReference>
<dbReference type="SUPFAM" id="SSF82199">
    <property type="entry name" value="SET domain"/>
    <property type="match status" value="1"/>
</dbReference>
<dbReference type="InterPro" id="IPR046341">
    <property type="entry name" value="SET_dom_sf"/>
</dbReference>
<dbReference type="InterPro" id="IPR050600">
    <property type="entry name" value="SETD3_SETD6_MTase"/>
</dbReference>
<proteinExistence type="predicted"/>
<evidence type="ECO:0008006" key="3">
    <source>
        <dbReference type="Google" id="ProtNLM"/>
    </source>
</evidence>
<accession>A0ABD3MUF7</accession>
<protein>
    <recommendedName>
        <fullName evidence="3">SET domain-containing protein</fullName>
    </recommendedName>
</protein>
<keyword evidence="2" id="KW-1185">Reference proteome</keyword>
<name>A0ABD3MUF7_9STRA</name>
<dbReference type="Gene3D" id="3.90.1410.10">
    <property type="entry name" value="set domain protein methyltransferase, domain 1"/>
    <property type="match status" value="1"/>
</dbReference>
<dbReference type="PANTHER" id="PTHR13271:SF137">
    <property type="entry name" value="SET DOMAIN-CONTAINING PROTEIN"/>
    <property type="match status" value="1"/>
</dbReference>
<organism evidence="1 2">
    <name type="scientific">Discostella pseudostelligera</name>
    <dbReference type="NCBI Taxonomy" id="259834"/>
    <lineage>
        <taxon>Eukaryota</taxon>
        <taxon>Sar</taxon>
        <taxon>Stramenopiles</taxon>
        <taxon>Ochrophyta</taxon>
        <taxon>Bacillariophyta</taxon>
        <taxon>Coscinodiscophyceae</taxon>
        <taxon>Thalassiosirophycidae</taxon>
        <taxon>Stephanodiscales</taxon>
        <taxon>Stephanodiscaceae</taxon>
        <taxon>Discostella</taxon>
    </lineage>
</organism>
<reference evidence="1 2" key="1">
    <citation type="submission" date="2024-10" db="EMBL/GenBank/DDBJ databases">
        <title>Updated reference genomes for cyclostephanoid diatoms.</title>
        <authorList>
            <person name="Roberts W.R."/>
            <person name="Alverson A.J."/>
        </authorList>
    </citation>
    <scope>NUCLEOTIDE SEQUENCE [LARGE SCALE GENOMIC DNA]</scope>
    <source>
        <strain evidence="1 2">AJA232-27</strain>
    </source>
</reference>
<gene>
    <name evidence="1" type="ORF">ACHAWU_000244</name>
</gene>
<sequence length="575" mass="64236">MNTFSSTPSMDLTMLTPFGSHSYHSSMGGNDGGIIRKRGVENQCSRELRYDQLYNMIAQEEKPEYRCCDYLSYYSPQAEKPKAQKSIDVACRTSICGWMYRVADHFMIDREVLTVNMTFRFTMIGMRKLRKFAQILIMPLIGERYHLLVIYSFYYTWKAARRSATCKILDGACRSPYALSLPFALQSVAGFVSYDGSRRLVKSQFTCSASATATGDTGVDTSLDGVADFEEWFASNASSGAKVNNIRHALFPSTGRGLQFTSSKSSDLSKVAVVPRKLVMHVPYSDEESSPNRSTWDSSLSYKLWEECQKGKGSDYYGYCALLTRGANLHPTTTEYPSTAPDSLRHWTANQKRHLDKSETGTKLLEAESKQQEEWRQKYNSLSTTQRDKMTYEDFQWAMEAVHSRAFRGDFGGKASSLDGGEGGPLRKIASLLLPISALAFGVVYATDPSMDQYFVPLALVAASPVILTILADQKGSKEAVMLPLIDSANHLQEADSVIEYDPSVDGFVLSLGRKCLVKEVDEDGERAQACISYGIKSDSELLINYGFLRGVTNGQGSQEEKRQRLAEEFVRRNP</sequence>
<evidence type="ECO:0000313" key="2">
    <source>
        <dbReference type="Proteomes" id="UP001530293"/>
    </source>
</evidence>
<dbReference type="CDD" id="cd10527">
    <property type="entry name" value="SET_LSMT"/>
    <property type="match status" value="1"/>
</dbReference>
<evidence type="ECO:0000313" key="1">
    <source>
        <dbReference type="EMBL" id="KAL3767581.1"/>
    </source>
</evidence>
<dbReference type="EMBL" id="JALLBG020000075">
    <property type="protein sequence ID" value="KAL3767581.1"/>
    <property type="molecule type" value="Genomic_DNA"/>
</dbReference>
<comment type="caution">
    <text evidence="1">The sequence shown here is derived from an EMBL/GenBank/DDBJ whole genome shotgun (WGS) entry which is preliminary data.</text>
</comment>